<evidence type="ECO:0000313" key="2">
    <source>
        <dbReference type="EMBL" id="OKB76360.1"/>
    </source>
</evidence>
<evidence type="ECO:0000313" key="4">
    <source>
        <dbReference type="Proteomes" id="UP000534332"/>
    </source>
</evidence>
<dbReference type="AlphaFoldDB" id="A0A0F3U3H7"/>
<comment type="caution">
    <text evidence="1">The sequence shown here is derived from an EMBL/GenBank/DDBJ whole genome shotgun (WGS) entry which is preliminary data.</text>
</comment>
<evidence type="ECO:0000313" key="3">
    <source>
        <dbReference type="Proteomes" id="UP000186595"/>
    </source>
</evidence>
<name>A0A0F3U3H7_ECOLX</name>
<reference evidence="1 4" key="2">
    <citation type="submission" date="2020-02" db="EMBL/GenBank/DDBJ databases">
        <authorList>
            <person name="Ashton P.M."/>
            <person name="Dallman T."/>
            <person name="Nair S."/>
            <person name="De Pinna E."/>
            <person name="Peters T."/>
            <person name="Grant K."/>
        </authorList>
    </citation>
    <scope>NUCLEOTIDE SEQUENCE [LARGE SCALE GENOMIC DNA]</scope>
    <source>
        <strain evidence="1 4">188143</strain>
    </source>
</reference>
<dbReference type="Proteomes" id="UP000186595">
    <property type="component" value="Unassembled WGS sequence"/>
</dbReference>
<protein>
    <submittedName>
        <fullName evidence="1">Uncharacterized protein</fullName>
    </submittedName>
</protein>
<sequence length="122" mass="14398">MTGGECVRSYIDNEKLKTISDCLSLLAKIKETIEEIKFQLEYEPCGDDTWRNSARKALAVFQKQRRTVEYRLAVLRQEEKERNIRRHELVNDFLVRELKERVPESVFFECEAVARSKALETD</sequence>
<proteinExistence type="predicted"/>
<gene>
    <name evidence="2" type="ORF">BMT50_28015</name>
    <name evidence="1" type="ORF">BRV02_005162</name>
</gene>
<dbReference type="EMBL" id="MPGR01000001">
    <property type="protein sequence ID" value="OKB76360.1"/>
    <property type="molecule type" value="Genomic_DNA"/>
</dbReference>
<organism evidence="1 4">
    <name type="scientific">Escherichia coli</name>
    <dbReference type="NCBI Taxonomy" id="562"/>
    <lineage>
        <taxon>Bacteria</taxon>
        <taxon>Pseudomonadati</taxon>
        <taxon>Pseudomonadota</taxon>
        <taxon>Gammaproteobacteria</taxon>
        <taxon>Enterobacterales</taxon>
        <taxon>Enterobacteriaceae</taxon>
        <taxon>Escherichia</taxon>
    </lineage>
</organism>
<accession>A0A0F3U3H7</accession>
<evidence type="ECO:0000313" key="1">
    <source>
        <dbReference type="EMBL" id="EFG2163962.1"/>
    </source>
</evidence>
<dbReference type="Proteomes" id="UP000534332">
    <property type="component" value="Unassembled WGS sequence"/>
</dbReference>
<reference evidence="2 3" key="1">
    <citation type="submission" date="2016-11" db="EMBL/GenBank/DDBJ databases">
        <title>Draft genome sequences of five Shigatoxin-producing Escherichia coli isolates harboring the new recently described Subtilase cytotoxin allelic variant subAB2-3.</title>
        <authorList>
            <person name="Tasara T."/>
            <person name="Fierz L."/>
            <person name="Klumpp J."/>
            <person name="Schmidt H."/>
            <person name="Stephan R."/>
        </authorList>
    </citation>
    <scope>NUCLEOTIDE SEQUENCE [LARGE SCALE GENOMIC DNA]</scope>
    <source>
        <strain evidence="2 3">453</strain>
    </source>
</reference>
<dbReference type="EMBL" id="AASSGK010000102">
    <property type="protein sequence ID" value="EFG2163962.1"/>
    <property type="molecule type" value="Genomic_DNA"/>
</dbReference>